<protein>
    <submittedName>
        <fullName evidence="4">Predicted N-acetyltransferase YhbS</fullName>
    </submittedName>
</protein>
<dbReference type="Proteomes" id="UP000217103">
    <property type="component" value="Unassembled WGS sequence"/>
</dbReference>
<organism evidence="4 5">
    <name type="scientific">Thermostaphylospora chromogena</name>
    <dbReference type="NCBI Taxonomy" id="35622"/>
    <lineage>
        <taxon>Bacteria</taxon>
        <taxon>Bacillati</taxon>
        <taxon>Actinomycetota</taxon>
        <taxon>Actinomycetes</taxon>
        <taxon>Streptosporangiales</taxon>
        <taxon>Thermomonosporaceae</taxon>
        <taxon>Thermostaphylospora</taxon>
    </lineage>
</organism>
<evidence type="ECO:0000256" key="2">
    <source>
        <dbReference type="ARBA" id="ARBA00023315"/>
    </source>
</evidence>
<keyword evidence="5" id="KW-1185">Reference proteome</keyword>
<evidence type="ECO:0000313" key="4">
    <source>
        <dbReference type="EMBL" id="SDR28942.1"/>
    </source>
</evidence>
<dbReference type="CDD" id="cd04301">
    <property type="entry name" value="NAT_SF"/>
    <property type="match status" value="1"/>
</dbReference>
<dbReference type="SUPFAM" id="SSF55729">
    <property type="entry name" value="Acyl-CoA N-acyltransferases (Nat)"/>
    <property type="match status" value="1"/>
</dbReference>
<dbReference type="PANTHER" id="PTHR43420:SF12">
    <property type="entry name" value="N-ACETYLTRANSFERASE DOMAIN-CONTAINING PROTEIN"/>
    <property type="match status" value="1"/>
</dbReference>
<dbReference type="OrthoDB" id="5173601at2"/>
<dbReference type="PANTHER" id="PTHR43420">
    <property type="entry name" value="ACETYLTRANSFERASE"/>
    <property type="match status" value="1"/>
</dbReference>
<dbReference type="InterPro" id="IPR000182">
    <property type="entry name" value="GNAT_dom"/>
</dbReference>
<feature type="domain" description="N-acetyltransferase" evidence="3">
    <location>
        <begin position="18"/>
        <end position="167"/>
    </location>
</feature>
<keyword evidence="2" id="KW-0012">Acyltransferase</keyword>
<gene>
    <name evidence="4" type="ORF">SAMN04489764_4826</name>
</gene>
<evidence type="ECO:0000259" key="3">
    <source>
        <dbReference type="PROSITE" id="PS51186"/>
    </source>
</evidence>
<sequence>MLLLTWPLTQRRSTVFDLTIRPAIDADLTALVRSFGQVGFFSDRLRRQRQGRGMLLIALRGAIPVGNVYVWWEPAEEPELRERLPGVPLLTHLEVHPHHRNRGIGTALIREAEDVLRRRGHRRVALGVDVRNVDAQRLYTRLDYTEWPYPPVRVPEETFQIFVKSLVDMPIKHA</sequence>
<dbReference type="Gene3D" id="3.40.630.30">
    <property type="match status" value="1"/>
</dbReference>
<name>A0A1H1HU22_9ACTN</name>
<dbReference type="InterPro" id="IPR050680">
    <property type="entry name" value="YpeA/RimI_acetyltransf"/>
</dbReference>
<keyword evidence="1 4" id="KW-0808">Transferase</keyword>
<evidence type="ECO:0000256" key="1">
    <source>
        <dbReference type="ARBA" id="ARBA00022679"/>
    </source>
</evidence>
<dbReference type="GO" id="GO:0016747">
    <property type="term" value="F:acyltransferase activity, transferring groups other than amino-acyl groups"/>
    <property type="evidence" value="ECO:0007669"/>
    <property type="project" value="InterPro"/>
</dbReference>
<evidence type="ECO:0000313" key="5">
    <source>
        <dbReference type="Proteomes" id="UP000217103"/>
    </source>
</evidence>
<dbReference type="PROSITE" id="PS51186">
    <property type="entry name" value="GNAT"/>
    <property type="match status" value="1"/>
</dbReference>
<dbReference type="InterPro" id="IPR016181">
    <property type="entry name" value="Acyl_CoA_acyltransferase"/>
</dbReference>
<dbReference type="STRING" id="35622.SAMN04489764_4826"/>
<accession>A0A1H1HU22</accession>
<dbReference type="AlphaFoldDB" id="A0A1H1HU22"/>
<dbReference type="Pfam" id="PF00583">
    <property type="entry name" value="Acetyltransf_1"/>
    <property type="match status" value="1"/>
</dbReference>
<reference evidence="4 5" key="1">
    <citation type="submission" date="2016-10" db="EMBL/GenBank/DDBJ databases">
        <authorList>
            <person name="de Groot N.N."/>
        </authorList>
    </citation>
    <scope>NUCLEOTIDE SEQUENCE [LARGE SCALE GENOMIC DNA]</scope>
    <source>
        <strain evidence="4 5">DSM 43794</strain>
    </source>
</reference>
<proteinExistence type="predicted"/>
<dbReference type="EMBL" id="FNKK01000002">
    <property type="protein sequence ID" value="SDR28942.1"/>
    <property type="molecule type" value="Genomic_DNA"/>
</dbReference>